<evidence type="ECO:0000256" key="1">
    <source>
        <dbReference type="SAM" id="MobiDB-lite"/>
    </source>
</evidence>
<dbReference type="InterPro" id="IPR036915">
    <property type="entry name" value="Cyclin-like_sf"/>
</dbReference>
<accession>A5AWF4</accession>
<reference evidence="2" key="1">
    <citation type="journal article" date="2007" name="PLoS ONE">
        <title>The first genome sequence of an elite grapevine cultivar (Pinot noir Vitis vinifera L.): coping with a highly heterozygous genome.</title>
        <authorList>
            <person name="Velasco R."/>
            <person name="Zharkikh A."/>
            <person name="Troggio M."/>
            <person name="Cartwright D.A."/>
            <person name="Cestaro A."/>
            <person name="Pruss D."/>
            <person name="Pindo M."/>
            <person name="FitzGerald L.M."/>
            <person name="Vezzulli S."/>
            <person name="Reid J."/>
            <person name="Malacarne G."/>
            <person name="Iliev D."/>
            <person name="Coppola G."/>
            <person name="Wardell B."/>
            <person name="Micheletti D."/>
            <person name="Macalma T."/>
            <person name="Facci M."/>
            <person name="Mitchell J.T."/>
            <person name="Perazzolli M."/>
            <person name="Eldredge G."/>
            <person name="Gatto P."/>
            <person name="Oyzerski R."/>
            <person name="Moretto M."/>
            <person name="Gutin N."/>
            <person name="Stefanini M."/>
            <person name="Chen Y."/>
            <person name="Segala C."/>
            <person name="Davenport C."/>
            <person name="Dematte L."/>
            <person name="Mraz A."/>
            <person name="Battilana J."/>
            <person name="Stormo K."/>
            <person name="Costa F."/>
            <person name="Tao Q."/>
            <person name="Si-Ammour A."/>
            <person name="Harkins T."/>
            <person name="Lackey A."/>
            <person name="Perbost C."/>
            <person name="Taillon B."/>
            <person name="Stella A."/>
            <person name="Solovyev V."/>
            <person name="Fawcett J.A."/>
            <person name="Sterck L."/>
            <person name="Vandepoele K."/>
            <person name="Grando S.M."/>
            <person name="Toppo S."/>
            <person name="Moser C."/>
            <person name="Lanchbury J."/>
            <person name="Bogden R."/>
            <person name="Skolnick M."/>
            <person name="Sgaramella V."/>
            <person name="Bhatnagar S.K."/>
            <person name="Fontana P."/>
            <person name="Gutin A."/>
            <person name="Van de Peer Y."/>
            <person name="Salamini F."/>
            <person name="Viola R."/>
        </authorList>
    </citation>
    <scope>NUCLEOTIDE SEQUENCE</scope>
</reference>
<organism evidence="2">
    <name type="scientific">Vitis vinifera</name>
    <name type="common">Grape</name>
    <dbReference type="NCBI Taxonomy" id="29760"/>
    <lineage>
        <taxon>Eukaryota</taxon>
        <taxon>Viridiplantae</taxon>
        <taxon>Streptophyta</taxon>
        <taxon>Embryophyta</taxon>
        <taxon>Tracheophyta</taxon>
        <taxon>Spermatophyta</taxon>
        <taxon>Magnoliopsida</taxon>
        <taxon>eudicotyledons</taxon>
        <taxon>Gunneridae</taxon>
        <taxon>Pentapetalae</taxon>
        <taxon>rosids</taxon>
        <taxon>Vitales</taxon>
        <taxon>Vitaceae</taxon>
        <taxon>Viteae</taxon>
        <taxon>Vitis</taxon>
    </lineage>
</organism>
<proteinExistence type="predicted"/>
<feature type="region of interest" description="Disordered" evidence="1">
    <location>
        <begin position="316"/>
        <end position="351"/>
    </location>
</feature>
<dbReference type="SUPFAM" id="SSF47954">
    <property type="entry name" value="Cyclin-like"/>
    <property type="match status" value="1"/>
</dbReference>
<feature type="compositionally biased region" description="Polar residues" evidence="1">
    <location>
        <begin position="184"/>
        <end position="208"/>
    </location>
</feature>
<feature type="compositionally biased region" description="Basic and acidic residues" evidence="1">
    <location>
        <begin position="316"/>
        <end position="326"/>
    </location>
</feature>
<sequence length="394" mass="43831">MGWPKESRDMDYPKRTRLYMFVVGVTNLKDGTFHLVTDSSLAVAVAMARFDSGFDPRQRRHLIRAQLVSQLIRVQLRSSLRHVSGSFRRNSIALYKKAAKFSQQKADFATLWSDMLVMAVTPSFQLRIAHRLKNWILDFLSFEMDALAQVAWNFVNDGLRTSLCPQFKPDHIAPGSEVEVNASDGLNQRGTTKTPVANEEPLTTNSHAQAGVGVESTLKPVTAKQSSHRPTSDNSTADNHGALVRGTQNLSNDSESSEMGSVITDQIANGEAPGEFKSMPDRIEGDVTAWTREGFCSKHKGAEQIQSLPEEFAKSEYHKGSDRIGESRLPLSSTLGAHASPSKEKNQLHHQYREGGCHFESPHAADWHSPRLTRTCHAALKDFHCGCHSRLHLF</sequence>
<dbReference type="EMBL" id="AM438099">
    <property type="protein sequence ID" value="CAN62914.1"/>
    <property type="molecule type" value="Genomic_DNA"/>
</dbReference>
<feature type="compositionally biased region" description="Polar residues" evidence="1">
    <location>
        <begin position="223"/>
        <end position="238"/>
    </location>
</feature>
<feature type="compositionally biased region" description="Polar residues" evidence="1">
    <location>
        <begin position="246"/>
        <end position="260"/>
    </location>
</feature>
<feature type="compositionally biased region" description="Basic and acidic residues" evidence="1">
    <location>
        <begin position="341"/>
        <end position="351"/>
    </location>
</feature>
<dbReference type="AlphaFoldDB" id="A5AWF4"/>
<evidence type="ECO:0000313" key="2">
    <source>
        <dbReference type="EMBL" id="CAN62914.1"/>
    </source>
</evidence>
<dbReference type="Gene3D" id="1.10.472.10">
    <property type="entry name" value="Cyclin-like"/>
    <property type="match status" value="1"/>
</dbReference>
<gene>
    <name evidence="2" type="ORF">VITISV_003801</name>
</gene>
<dbReference type="ExpressionAtlas" id="A5AWF4">
    <property type="expression patterns" value="baseline and differential"/>
</dbReference>
<feature type="region of interest" description="Disordered" evidence="1">
    <location>
        <begin position="175"/>
        <end position="260"/>
    </location>
</feature>
<name>A5AWF4_VITVI</name>
<protein>
    <submittedName>
        <fullName evidence="2">Uncharacterized protein</fullName>
    </submittedName>
</protein>